<proteinExistence type="predicted"/>
<sequence length="51" mass="6101">MTKDKYCTFCGKELVGMYVKDFWNSAFCSRECIAKWQEQIEEQVRNKKGDK</sequence>
<dbReference type="AlphaFoldDB" id="A0A6A8PZT4"/>
<evidence type="ECO:0000313" key="1">
    <source>
        <dbReference type="EMBL" id="MTH76008.1"/>
    </source>
</evidence>
<comment type="caution">
    <text evidence="1">The sequence shown here is derived from an EMBL/GenBank/DDBJ whole genome shotgun (WGS) entry which is preliminary data.</text>
</comment>
<evidence type="ECO:0008006" key="2">
    <source>
        <dbReference type="Google" id="ProtNLM"/>
    </source>
</evidence>
<organism evidence="1">
    <name type="scientific">Metamycoplasma hominis</name>
    <name type="common">Mycoplasma hominis</name>
    <dbReference type="NCBI Taxonomy" id="2098"/>
    <lineage>
        <taxon>Bacteria</taxon>
        <taxon>Bacillati</taxon>
        <taxon>Mycoplasmatota</taxon>
        <taxon>Mycoplasmoidales</taxon>
        <taxon>Metamycoplasmataceae</taxon>
        <taxon>Metamycoplasma</taxon>
    </lineage>
</organism>
<protein>
    <recommendedName>
        <fullName evidence="2">TRASH domain-containing protein</fullName>
    </recommendedName>
</protein>
<reference evidence="1" key="1">
    <citation type="submission" date="2019-11" db="EMBL/GenBank/DDBJ databases">
        <title>Draft genome sequence of Mycoplasma hominis strain MH-1.</title>
        <authorList>
            <person name="Ruan Z."/>
            <person name="Zhang J."/>
            <person name="Xie X."/>
        </authorList>
    </citation>
    <scope>NUCLEOTIDE SEQUENCE</scope>
    <source>
        <strain evidence="1">MH-1</strain>
    </source>
</reference>
<dbReference type="RefSeq" id="WP_160331826.1">
    <property type="nucleotide sequence ID" value="NZ_WMLC01000055.1"/>
</dbReference>
<gene>
    <name evidence="1" type="ORF">GLX26_02720</name>
</gene>
<name>A0A6A8PZT4_METHO</name>
<accession>A0A6A8PZT4</accession>
<dbReference type="EMBL" id="WMLC01000055">
    <property type="protein sequence ID" value="MTH76008.1"/>
    <property type="molecule type" value="Genomic_DNA"/>
</dbReference>